<accession>A0A3E0I9S8</accession>
<name>A0A3E0I9S8_9PSEU</name>
<sequence length="178" mass="19601">MTEASTTAPAPTPLVRGSPLFSAVSYLRFRIFGVVQLPRGVTGFWHVHSPPPVPVDVRTFKTLGYSVGRVLEFRPAGVTPNFHLLVIRVGYSDDVGVICNSTLPLLAFVTLPLDSWLPTFIDRPDLAPSFHGFDVLTTAALSTPLSSCDLSMLTDVEHHHIRYWRPATAGEVIFNSWD</sequence>
<protein>
    <submittedName>
        <fullName evidence="1">Uncharacterized protein</fullName>
    </submittedName>
</protein>
<evidence type="ECO:0000313" key="2">
    <source>
        <dbReference type="Proteomes" id="UP000256269"/>
    </source>
</evidence>
<evidence type="ECO:0000313" key="1">
    <source>
        <dbReference type="EMBL" id="REH55316.1"/>
    </source>
</evidence>
<dbReference type="EMBL" id="QUNO01000001">
    <property type="protein sequence ID" value="REH55316.1"/>
    <property type="molecule type" value="Genomic_DNA"/>
</dbReference>
<organism evidence="1 2">
    <name type="scientific">Kutzneria buriramensis</name>
    <dbReference type="NCBI Taxonomy" id="1045776"/>
    <lineage>
        <taxon>Bacteria</taxon>
        <taxon>Bacillati</taxon>
        <taxon>Actinomycetota</taxon>
        <taxon>Actinomycetes</taxon>
        <taxon>Pseudonocardiales</taxon>
        <taxon>Pseudonocardiaceae</taxon>
        <taxon>Kutzneria</taxon>
    </lineage>
</organism>
<comment type="caution">
    <text evidence="1">The sequence shown here is derived from an EMBL/GenBank/DDBJ whole genome shotgun (WGS) entry which is preliminary data.</text>
</comment>
<dbReference type="Proteomes" id="UP000256269">
    <property type="component" value="Unassembled WGS sequence"/>
</dbReference>
<keyword evidence="2" id="KW-1185">Reference proteome</keyword>
<reference evidence="1 2" key="1">
    <citation type="submission" date="2018-08" db="EMBL/GenBank/DDBJ databases">
        <title>Genomic Encyclopedia of Archaeal and Bacterial Type Strains, Phase II (KMG-II): from individual species to whole genera.</title>
        <authorList>
            <person name="Goeker M."/>
        </authorList>
    </citation>
    <scope>NUCLEOTIDE SEQUENCE [LARGE SCALE GENOMIC DNA]</scope>
    <source>
        <strain evidence="1 2">DSM 45791</strain>
    </source>
</reference>
<proteinExistence type="predicted"/>
<dbReference type="AlphaFoldDB" id="A0A3E0I9S8"/>
<gene>
    <name evidence="1" type="ORF">BCF44_101336</name>
</gene>